<organism evidence="4 5">
    <name type="scientific">Ascaris lumbricoides</name>
    <name type="common">Giant roundworm</name>
    <dbReference type="NCBI Taxonomy" id="6252"/>
    <lineage>
        <taxon>Eukaryota</taxon>
        <taxon>Metazoa</taxon>
        <taxon>Ecdysozoa</taxon>
        <taxon>Nematoda</taxon>
        <taxon>Chromadorea</taxon>
        <taxon>Rhabditida</taxon>
        <taxon>Spirurina</taxon>
        <taxon>Ascaridomorpha</taxon>
        <taxon>Ascaridoidea</taxon>
        <taxon>Ascarididae</taxon>
        <taxon>Ascaris</taxon>
    </lineage>
</organism>
<keyword evidence="1" id="KW-1133">Transmembrane helix</keyword>
<dbReference type="PANTHER" id="PTHR38626:SF4">
    <property type="entry name" value="SKN-1 DEPENDENT ZYGOTIC TRANSCRIPT"/>
    <property type="match status" value="1"/>
</dbReference>
<dbReference type="AlphaFoldDB" id="A0A0M3IDV2"/>
<dbReference type="PANTHER" id="PTHR38626">
    <property type="entry name" value="SKN-1 DEPENDENT ZYGOTIC TRANSCRIPT-RELATED"/>
    <property type="match status" value="1"/>
</dbReference>
<dbReference type="WBParaSite" id="ALUE_0001622901-mRNA-1">
    <property type="protein sequence ID" value="ALUE_0001622901-mRNA-1"/>
    <property type="gene ID" value="ALUE_0001622901"/>
</dbReference>
<evidence type="ECO:0000313" key="4">
    <source>
        <dbReference type="Proteomes" id="UP000036681"/>
    </source>
</evidence>
<evidence type="ECO:0000256" key="2">
    <source>
        <dbReference type="SAM" id="SignalP"/>
    </source>
</evidence>
<keyword evidence="2" id="KW-0732">Signal</keyword>
<evidence type="ECO:0000256" key="1">
    <source>
        <dbReference type="SAM" id="Phobius"/>
    </source>
</evidence>
<evidence type="ECO:0000313" key="5">
    <source>
        <dbReference type="WBParaSite" id="ALUE_0001622901-mRNA-1"/>
    </source>
</evidence>
<name>A0A0M3IDV2_ASCLU</name>
<dbReference type="InterPro" id="IPR040426">
    <property type="entry name" value="C05B5.4-like"/>
</dbReference>
<feature type="domain" description="C2" evidence="3">
    <location>
        <begin position="27"/>
        <end position="168"/>
    </location>
</feature>
<dbReference type="InterPro" id="IPR057569">
    <property type="entry name" value="C2_nem"/>
</dbReference>
<feature type="chain" id="PRO_5005657100" description="C2 domain-containing protein" evidence="2">
    <location>
        <begin position="22"/>
        <end position="320"/>
    </location>
</feature>
<feature type="transmembrane region" description="Helical" evidence="1">
    <location>
        <begin position="202"/>
        <end position="229"/>
    </location>
</feature>
<keyword evidence="1" id="KW-0812">Transmembrane</keyword>
<protein>
    <recommendedName>
        <fullName evidence="3">C2 domain-containing protein</fullName>
    </recommendedName>
</protein>
<accession>A0A0M3IDV2</accession>
<keyword evidence="1" id="KW-0472">Membrane</keyword>
<dbReference type="Proteomes" id="UP000036681">
    <property type="component" value="Unplaced"/>
</dbReference>
<sequence>MVQLRLLVAVIIGLLAQPSESIQLRSSFWVSTELLRVEWKQGCASSGACAEPIFRITQRNVINNEKISKSWKIVDDFEKHGMSTLIGYWTQGTPEAITIDAEMAGVDPIYGFPRVCDNTPVSAMFTMIPLDSNSEGATMNESNQKKEVVELNANCFKALIAFMKHTERCPWCPLPIISTHSNTTRLLMREQVSDESEEQDDLMIIGIGLLTVLAILSSTAFVCILVLFIRLRTSSTLKANDRIDTKISSNKFLRIGFLVRAILRRFHPKKLQPLRREYHSEVHITNSQPTPLSVILTIVDSILSSIKNISFSANPQIYCY</sequence>
<feature type="signal peptide" evidence="2">
    <location>
        <begin position="1"/>
        <end position="21"/>
    </location>
</feature>
<keyword evidence="4" id="KW-1185">Reference proteome</keyword>
<reference evidence="5" key="1">
    <citation type="submission" date="2017-02" db="UniProtKB">
        <authorList>
            <consortium name="WormBaseParasite"/>
        </authorList>
    </citation>
    <scope>IDENTIFICATION</scope>
</reference>
<proteinExistence type="predicted"/>
<evidence type="ECO:0000259" key="3">
    <source>
        <dbReference type="Pfam" id="PF25330"/>
    </source>
</evidence>
<dbReference type="Pfam" id="PF25330">
    <property type="entry name" value="C2_nem"/>
    <property type="match status" value="1"/>
</dbReference>